<name>A0A6A6Q8Z4_9PEZI</name>
<dbReference type="AlphaFoldDB" id="A0A6A6Q8Z4"/>
<evidence type="ECO:0000256" key="1">
    <source>
        <dbReference type="SAM" id="MobiDB-lite"/>
    </source>
</evidence>
<protein>
    <submittedName>
        <fullName evidence="2">Uncharacterized protein</fullName>
    </submittedName>
</protein>
<dbReference type="EMBL" id="MU004201">
    <property type="protein sequence ID" value="KAF2488762.1"/>
    <property type="molecule type" value="Genomic_DNA"/>
</dbReference>
<keyword evidence="3" id="KW-1185">Reference proteome</keyword>
<reference evidence="2" key="1">
    <citation type="journal article" date="2020" name="Stud. Mycol.">
        <title>101 Dothideomycetes genomes: a test case for predicting lifestyles and emergence of pathogens.</title>
        <authorList>
            <person name="Haridas S."/>
            <person name="Albert R."/>
            <person name="Binder M."/>
            <person name="Bloem J."/>
            <person name="Labutti K."/>
            <person name="Salamov A."/>
            <person name="Andreopoulos B."/>
            <person name="Baker S."/>
            <person name="Barry K."/>
            <person name="Bills G."/>
            <person name="Bluhm B."/>
            <person name="Cannon C."/>
            <person name="Castanera R."/>
            <person name="Culley D."/>
            <person name="Daum C."/>
            <person name="Ezra D."/>
            <person name="Gonzalez J."/>
            <person name="Henrissat B."/>
            <person name="Kuo A."/>
            <person name="Liang C."/>
            <person name="Lipzen A."/>
            <person name="Lutzoni F."/>
            <person name="Magnuson J."/>
            <person name="Mondo S."/>
            <person name="Nolan M."/>
            <person name="Ohm R."/>
            <person name="Pangilinan J."/>
            <person name="Park H.-J."/>
            <person name="Ramirez L."/>
            <person name="Alfaro M."/>
            <person name="Sun H."/>
            <person name="Tritt A."/>
            <person name="Yoshinaga Y."/>
            <person name="Zwiers L.-H."/>
            <person name="Turgeon B."/>
            <person name="Goodwin S."/>
            <person name="Spatafora J."/>
            <person name="Crous P."/>
            <person name="Grigoriev I."/>
        </authorList>
    </citation>
    <scope>NUCLEOTIDE SEQUENCE</scope>
    <source>
        <strain evidence="2">CBS 269.34</strain>
    </source>
</reference>
<feature type="compositionally biased region" description="Basic and acidic residues" evidence="1">
    <location>
        <begin position="106"/>
        <end position="117"/>
    </location>
</feature>
<organism evidence="2 3">
    <name type="scientific">Lophium mytilinum</name>
    <dbReference type="NCBI Taxonomy" id="390894"/>
    <lineage>
        <taxon>Eukaryota</taxon>
        <taxon>Fungi</taxon>
        <taxon>Dikarya</taxon>
        <taxon>Ascomycota</taxon>
        <taxon>Pezizomycotina</taxon>
        <taxon>Dothideomycetes</taxon>
        <taxon>Pleosporomycetidae</taxon>
        <taxon>Mytilinidiales</taxon>
        <taxon>Mytilinidiaceae</taxon>
        <taxon>Lophium</taxon>
    </lineage>
</organism>
<gene>
    <name evidence="2" type="ORF">BU16DRAFT_568060</name>
</gene>
<proteinExistence type="predicted"/>
<sequence>MACSLSRSSVGASDDGERLEPRLLRAIENHDLLEDQLPPFLRRRRRYPYRTVGSALLRNFAVKSHEGKEQLLSSEDITWRVWRFRKPLWGMKKREHGEIEAEEECKEPPAEVSDKPL</sequence>
<evidence type="ECO:0000313" key="2">
    <source>
        <dbReference type="EMBL" id="KAF2488762.1"/>
    </source>
</evidence>
<evidence type="ECO:0000313" key="3">
    <source>
        <dbReference type="Proteomes" id="UP000799750"/>
    </source>
</evidence>
<feature type="region of interest" description="Disordered" evidence="1">
    <location>
        <begin position="96"/>
        <end position="117"/>
    </location>
</feature>
<accession>A0A6A6Q8Z4</accession>
<dbReference type="Proteomes" id="UP000799750">
    <property type="component" value="Unassembled WGS sequence"/>
</dbReference>